<gene>
    <name evidence="3" type="ORF">J5V48_04230</name>
</gene>
<evidence type="ECO:0000313" key="3">
    <source>
        <dbReference type="EMBL" id="MBW7570098.1"/>
    </source>
</evidence>
<feature type="region of interest" description="Disordered" evidence="1">
    <location>
        <begin position="151"/>
        <end position="170"/>
    </location>
</feature>
<dbReference type="Proteomes" id="UP000731465">
    <property type="component" value="Unassembled WGS sequence"/>
</dbReference>
<keyword evidence="2" id="KW-0812">Transmembrane</keyword>
<evidence type="ECO:0000256" key="1">
    <source>
        <dbReference type="SAM" id="MobiDB-lite"/>
    </source>
</evidence>
<dbReference type="EMBL" id="JAGFNY010000010">
    <property type="protein sequence ID" value="MBW7570098.1"/>
    <property type="molecule type" value="Genomic_DNA"/>
</dbReference>
<evidence type="ECO:0000313" key="4">
    <source>
        <dbReference type="Proteomes" id="UP000731465"/>
    </source>
</evidence>
<keyword evidence="4" id="KW-1185">Reference proteome</keyword>
<reference evidence="3 4" key="1">
    <citation type="submission" date="2021-03" db="EMBL/GenBank/DDBJ databases">
        <title>Succinivibrio sp. nov. isolated from feces of cow.</title>
        <authorList>
            <person name="Choi J.-Y."/>
        </authorList>
    </citation>
    <scope>NUCLEOTIDE SEQUENCE [LARGE SCALE GENOMIC DNA]</scope>
    <source>
        <strain evidence="3 4">AGMB01872</strain>
    </source>
</reference>
<evidence type="ECO:0008006" key="5">
    <source>
        <dbReference type="Google" id="ProtNLM"/>
    </source>
</evidence>
<feature type="transmembrane region" description="Helical" evidence="2">
    <location>
        <begin position="6"/>
        <end position="26"/>
    </location>
</feature>
<comment type="caution">
    <text evidence="3">The sequence shown here is derived from an EMBL/GenBank/DDBJ whole genome shotgun (WGS) entry which is preliminary data.</text>
</comment>
<keyword evidence="2" id="KW-1133">Transmembrane helix</keyword>
<proteinExistence type="predicted"/>
<organism evidence="3 4">
    <name type="scientific">Succinivibrio faecicola</name>
    <dbReference type="NCBI Taxonomy" id="2820300"/>
    <lineage>
        <taxon>Bacteria</taxon>
        <taxon>Pseudomonadati</taxon>
        <taxon>Pseudomonadota</taxon>
        <taxon>Gammaproteobacteria</taxon>
        <taxon>Aeromonadales</taxon>
        <taxon>Succinivibrionaceae</taxon>
        <taxon>Succinivibrio</taxon>
    </lineage>
</organism>
<evidence type="ECO:0000256" key="2">
    <source>
        <dbReference type="SAM" id="Phobius"/>
    </source>
</evidence>
<keyword evidence="2" id="KW-0472">Membrane</keyword>
<protein>
    <recommendedName>
        <fullName evidence="5">DUF1043 family protein</fullName>
    </recommendedName>
</protein>
<dbReference type="RefSeq" id="WP_219937317.1">
    <property type="nucleotide sequence ID" value="NZ_JAGFNY010000010.1"/>
</dbReference>
<sequence>MNEYFLILLMFLLGFAAGSLACYLILARIYKHRRVKDELLKTKRKAVKAQRTLDRFVKTSLDLFSELDEVHRQYATFLKDSIEHISPKELDNFPNINKSVQGNGLFKAFPDISEDISEKNSEKNETLDEIPTPNVLKSPEIPVPNEISQILKQENKEPDEDENQEPMIKL</sequence>
<feature type="region of interest" description="Disordered" evidence="1">
    <location>
        <begin position="118"/>
        <end position="143"/>
    </location>
</feature>
<name>A0ABS7DFW8_9GAMM</name>
<accession>A0ABS7DFW8</accession>